<evidence type="ECO:0000256" key="7">
    <source>
        <dbReference type="SAM" id="Phobius"/>
    </source>
</evidence>
<evidence type="ECO:0000256" key="2">
    <source>
        <dbReference type="ARBA" id="ARBA00006679"/>
    </source>
</evidence>
<feature type="transmembrane region" description="Helical" evidence="7">
    <location>
        <begin position="64"/>
        <end position="82"/>
    </location>
</feature>
<feature type="transmembrane region" description="Helical" evidence="7">
    <location>
        <begin position="120"/>
        <end position="138"/>
    </location>
</feature>
<feature type="transmembrane region" description="Helical" evidence="7">
    <location>
        <begin position="89"/>
        <end position="108"/>
    </location>
</feature>
<keyword evidence="5 7" id="KW-1133">Transmembrane helix</keyword>
<accession>A0ABT4V8M6</accession>
<dbReference type="EMBL" id="JAQGLA010000096">
    <property type="protein sequence ID" value="MDA3630326.1"/>
    <property type="molecule type" value="Genomic_DNA"/>
</dbReference>
<keyword evidence="6 7" id="KW-0472">Membrane</keyword>
<dbReference type="InterPro" id="IPR051907">
    <property type="entry name" value="DoxX-like_oxidoreductase"/>
</dbReference>
<sequence>MSVQTATKPTTTVAASADRARPVVLGLFRVVVGFLFLCHGLQGFGFFGGVDGAGMAMPFGEWPGWWASLIEVVGALCVIAGFGTRIAAFLLSGVMAYAYFGYHAPLGLLPLHNQGELAALYSWIFLLIAAFGPGAFALDKLRR</sequence>
<gene>
    <name evidence="8" type="ORF">OU415_33210</name>
</gene>
<dbReference type="Proteomes" id="UP001210380">
    <property type="component" value="Unassembled WGS sequence"/>
</dbReference>
<dbReference type="Pfam" id="PF07681">
    <property type="entry name" value="DoxX"/>
    <property type="match status" value="1"/>
</dbReference>
<dbReference type="PANTHER" id="PTHR33452">
    <property type="entry name" value="OXIDOREDUCTASE CATD-RELATED"/>
    <property type="match status" value="1"/>
</dbReference>
<comment type="caution">
    <text evidence="8">The sequence shown here is derived from an EMBL/GenBank/DDBJ whole genome shotgun (WGS) entry which is preliminary data.</text>
</comment>
<evidence type="ECO:0000256" key="3">
    <source>
        <dbReference type="ARBA" id="ARBA00022475"/>
    </source>
</evidence>
<dbReference type="PANTHER" id="PTHR33452:SF4">
    <property type="entry name" value="BLL4328 PROTEIN"/>
    <property type="match status" value="1"/>
</dbReference>
<feature type="transmembrane region" description="Helical" evidence="7">
    <location>
        <begin position="23"/>
        <end position="44"/>
    </location>
</feature>
<evidence type="ECO:0000256" key="5">
    <source>
        <dbReference type="ARBA" id="ARBA00022989"/>
    </source>
</evidence>
<evidence type="ECO:0000256" key="1">
    <source>
        <dbReference type="ARBA" id="ARBA00004651"/>
    </source>
</evidence>
<dbReference type="RefSeq" id="WP_270953489.1">
    <property type="nucleotide sequence ID" value="NZ_JAQGLA010000096.1"/>
</dbReference>
<evidence type="ECO:0000256" key="6">
    <source>
        <dbReference type="ARBA" id="ARBA00023136"/>
    </source>
</evidence>
<evidence type="ECO:0000256" key="4">
    <source>
        <dbReference type="ARBA" id="ARBA00022692"/>
    </source>
</evidence>
<comment type="subcellular location">
    <subcellularLocation>
        <location evidence="1">Cell membrane</location>
        <topology evidence="1">Multi-pass membrane protein</topology>
    </subcellularLocation>
</comment>
<keyword evidence="4 7" id="KW-0812">Transmembrane</keyword>
<organism evidence="8 9">
    <name type="scientific">Saccharopolyspora oryzae</name>
    <dbReference type="NCBI Taxonomy" id="2997343"/>
    <lineage>
        <taxon>Bacteria</taxon>
        <taxon>Bacillati</taxon>
        <taxon>Actinomycetota</taxon>
        <taxon>Actinomycetes</taxon>
        <taxon>Pseudonocardiales</taxon>
        <taxon>Pseudonocardiaceae</taxon>
        <taxon>Saccharopolyspora</taxon>
    </lineage>
</organism>
<protein>
    <submittedName>
        <fullName evidence="8">DoxX family protein</fullName>
    </submittedName>
</protein>
<keyword evidence="3" id="KW-1003">Cell membrane</keyword>
<keyword evidence="9" id="KW-1185">Reference proteome</keyword>
<name>A0ABT4V8M6_9PSEU</name>
<proteinExistence type="inferred from homology"/>
<evidence type="ECO:0000313" key="8">
    <source>
        <dbReference type="EMBL" id="MDA3630326.1"/>
    </source>
</evidence>
<dbReference type="InterPro" id="IPR032808">
    <property type="entry name" value="DoxX"/>
</dbReference>
<evidence type="ECO:0000313" key="9">
    <source>
        <dbReference type="Proteomes" id="UP001210380"/>
    </source>
</evidence>
<comment type="similarity">
    <text evidence="2">Belongs to the DoxX family.</text>
</comment>
<reference evidence="8 9" key="1">
    <citation type="submission" date="2022-11" db="EMBL/GenBank/DDBJ databases">
        <title>Draft genome sequence of Saccharopolyspora sp. WRP15-2 isolated from rhizosphere soils of wild rice in Thailand.</title>
        <authorList>
            <person name="Duangmal K."/>
            <person name="Kammanee S."/>
            <person name="Muangham S."/>
        </authorList>
    </citation>
    <scope>NUCLEOTIDE SEQUENCE [LARGE SCALE GENOMIC DNA]</scope>
    <source>
        <strain evidence="8 9">WRP15-2</strain>
    </source>
</reference>